<evidence type="ECO:0000313" key="2">
    <source>
        <dbReference type="EMBL" id="HGB13998.1"/>
    </source>
</evidence>
<dbReference type="AlphaFoldDB" id="A0A7C3SJT8"/>
<keyword evidence="1" id="KW-0812">Transmembrane</keyword>
<evidence type="ECO:0008006" key="3">
    <source>
        <dbReference type="Google" id="ProtNLM"/>
    </source>
</evidence>
<gene>
    <name evidence="2" type="ORF">ENV62_01990</name>
</gene>
<protein>
    <recommendedName>
        <fullName evidence="3">LapA family protein</fullName>
    </recommendedName>
</protein>
<keyword evidence="1" id="KW-0472">Membrane</keyword>
<reference evidence="2" key="1">
    <citation type="journal article" date="2020" name="mSystems">
        <title>Genome- and Community-Level Interaction Insights into Carbon Utilization and Element Cycling Functions of Hydrothermarchaeota in Hydrothermal Sediment.</title>
        <authorList>
            <person name="Zhou Z."/>
            <person name="Liu Y."/>
            <person name="Xu W."/>
            <person name="Pan J."/>
            <person name="Luo Z.H."/>
            <person name="Li M."/>
        </authorList>
    </citation>
    <scope>NUCLEOTIDE SEQUENCE [LARGE SCALE GENOMIC DNA]</scope>
    <source>
        <strain evidence="2">SpSt-776</strain>
    </source>
</reference>
<name>A0A7C3SJT8_9BACT</name>
<sequence>MLSAKWIGILLVVAALALFAYQNWNYPAPPIRFLIFTFPPIPHSMIIYSCLVIGFVAGWMAHLLKTRKSSKTQAAAPPSKPEG</sequence>
<dbReference type="EMBL" id="DTHB01000016">
    <property type="protein sequence ID" value="HGB13998.1"/>
    <property type="molecule type" value="Genomic_DNA"/>
</dbReference>
<comment type="caution">
    <text evidence="2">The sequence shown here is derived from an EMBL/GenBank/DDBJ whole genome shotgun (WGS) entry which is preliminary data.</text>
</comment>
<accession>A0A7C3SJT8</accession>
<organism evidence="2">
    <name type="scientific">Desulfobacca acetoxidans</name>
    <dbReference type="NCBI Taxonomy" id="60893"/>
    <lineage>
        <taxon>Bacteria</taxon>
        <taxon>Pseudomonadati</taxon>
        <taxon>Thermodesulfobacteriota</taxon>
        <taxon>Desulfobaccia</taxon>
        <taxon>Desulfobaccales</taxon>
        <taxon>Desulfobaccaceae</taxon>
        <taxon>Desulfobacca</taxon>
    </lineage>
</organism>
<proteinExistence type="predicted"/>
<feature type="transmembrane region" description="Helical" evidence="1">
    <location>
        <begin position="46"/>
        <end position="64"/>
    </location>
</feature>
<keyword evidence="1" id="KW-1133">Transmembrane helix</keyword>
<evidence type="ECO:0000256" key="1">
    <source>
        <dbReference type="SAM" id="Phobius"/>
    </source>
</evidence>